<dbReference type="EMBL" id="OBQI01000004">
    <property type="protein sequence ID" value="SOC50390.1"/>
    <property type="molecule type" value="Genomic_DNA"/>
</dbReference>
<keyword evidence="5" id="KW-1185">Reference proteome</keyword>
<dbReference type="AlphaFoldDB" id="A0A285V8J0"/>
<evidence type="ECO:0000256" key="1">
    <source>
        <dbReference type="SAM" id="MobiDB-lite"/>
    </source>
</evidence>
<feature type="region of interest" description="Disordered" evidence="1">
    <location>
        <begin position="452"/>
        <end position="481"/>
    </location>
</feature>
<evidence type="ECO:0000313" key="5">
    <source>
        <dbReference type="Proteomes" id="UP000219435"/>
    </source>
</evidence>
<accession>A0A285V8J0</accession>
<sequence length="590" mass="62868">MSDRRPIRIGNFSGYLGDRFTAIEEALAGDPVDVLMGDYLAEVTLAGLATTYRQNPERGGFVASFLRQLAPHLGVIAERGIKVVSNAGGFDPAGMAAALRGLVAEAGLSLRVAHVEGDNLVGRLEEFHAEGFALENLDTSAPLKDWGVEPIAANAYLGGFGIAEALRAGADIVVTGRVTDASLTVGPAAWWHGWTPDDWDALAGAVTAGHIIECGAHATGGNFSGFRTVPGIVRPGFPIGEIAADGSSVITKHARDGGMVTVDTVTAQLVYEIQGPRYLNPDATVHLETVQLSEVGRDRVAIAPVTGSPPPATAKVAVFAPIGFEISTMLFCTSPDVEAKVALLREQLELLLGDVVDELDVTALGTAAPDPATQWAATVPIRVIATAREREQLRAFPQAVSSLYLQGFPGFHHDGHAQAAREPWPRIDYWPALLPAEVLVHRAVMDDGTVIDAPTPSRVATDDEIAQPRHPEPEAAPPTGGRRVMLGDLAHARAGDKGGNSNVGLWVSDPAHWEWLRTTLTTDAFRTLMPEARELTLRRHEFPHLRAVHFVLEGLLGTGGSSNLRVDQIGKSVGEYLRSRYVTVPEDLPG</sequence>
<dbReference type="Proteomes" id="UP000219435">
    <property type="component" value="Unassembled WGS sequence"/>
</dbReference>
<name>A0A285V8J0_9ACTN</name>
<dbReference type="RefSeq" id="WP_097195915.1">
    <property type="nucleotide sequence ID" value="NZ_OBQI01000004.1"/>
</dbReference>
<dbReference type="Pfam" id="PF07287">
    <property type="entry name" value="AtuA"/>
    <property type="match status" value="1"/>
</dbReference>
<feature type="domain" description="AtuA-like ferredoxin-fold" evidence="3">
    <location>
        <begin position="485"/>
        <end position="579"/>
    </location>
</feature>
<feature type="domain" description="Acyclic terpene utilisation N-terminal" evidence="2">
    <location>
        <begin position="7"/>
        <end position="444"/>
    </location>
</feature>
<dbReference type="PANTHER" id="PTHR47585:SF1">
    <property type="entry name" value="DUF1446 DOMAIN-CONTAINING PROTEIN"/>
    <property type="match status" value="1"/>
</dbReference>
<gene>
    <name evidence="4" type="ORF">SAMN05660748_3138</name>
</gene>
<evidence type="ECO:0000259" key="3">
    <source>
        <dbReference type="Pfam" id="PF23544"/>
    </source>
</evidence>
<protein>
    <recommendedName>
        <fullName evidence="6">Exopolyphosphatase</fullName>
    </recommendedName>
</protein>
<dbReference type="InterPro" id="IPR010839">
    <property type="entry name" value="AtuA_N"/>
</dbReference>
<evidence type="ECO:0000313" key="4">
    <source>
        <dbReference type="EMBL" id="SOC50390.1"/>
    </source>
</evidence>
<proteinExistence type="predicted"/>
<organism evidence="4 5">
    <name type="scientific">Blastococcus aggregatus</name>
    <dbReference type="NCBI Taxonomy" id="38502"/>
    <lineage>
        <taxon>Bacteria</taxon>
        <taxon>Bacillati</taxon>
        <taxon>Actinomycetota</taxon>
        <taxon>Actinomycetes</taxon>
        <taxon>Geodermatophilales</taxon>
        <taxon>Geodermatophilaceae</taxon>
        <taxon>Blastococcus</taxon>
    </lineage>
</organism>
<dbReference type="InterPro" id="IPR056362">
    <property type="entry name" value="AtuA-like_ferredoxin_dom"/>
</dbReference>
<dbReference type="Pfam" id="PF23544">
    <property type="entry name" value="AtuA_ferredoxin"/>
    <property type="match status" value="1"/>
</dbReference>
<evidence type="ECO:0008006" key="6">
    <source>
        <dbReference type="Google" id="ProtNLM"/>
    </source>
</evidence>
<dbReference type="OrthoDB" id="3959640at2"/>
<evidence type="ECO:0000259" key="2">
    <source>
        <dbReference type="Pfam" id="PF07287"/>
    </source>
</evidence>
<dbReference type="PANTHER" id="PTHR47585">
    <property type="match status" value="1"/>
</dbReference>
<reference evidence="5" key="1">
    <citation type="submission" date="2017-08" db="EMBL/GenBank/DDBJ databases">
        <authorList>
            <person name="Varghese N."/>
            <person name="Submissions S."/>
        </authorList>
    </citation>
    <scope>NUCLEOTIDE SEQUENCE [LARGE SCALE GENOMIC DNA]</scope>
    <source>
        <strain evidence="5">DSM 4725</strain>
    </source>
</reference>